<gene>
    <name evidence="5" type="ORF">SAC06_09935</name>
</gene>
<dbReference type="InterPro" id="IPR000843">
    <property type="entry name" value="HTH_LacI"/>
</dbReference>
<dbReference type="PANTHER" id="PTHR30146:SF153">
    <property type="entry name" value="LACTOSE OPERON REPRESSOR"/>
    <property type="match status" value="1"/>
</dbReference>
<protein>
    <submittedName>
        <fullName evidence="5">LacI family DNA-binding transcriptional regulator</fullName>
    </submittedName>
</protein>
<reference evidence="5" key="1">
    <citation type="submission" date="2023-11" db="EMBL/GenBank/DDBJ databases">
        <title>Scrofimicrobium hongkongense sp. nov., isolated from a patient with peritonitis.</title>
        <authorList>
            <person name="Lao H.Y."/>
            <person name="Wong A.Y.P."/>
            <person name="Ng T.L."/>
            <person name="Wong R.Y.L."/>
            <person name="Yau M.C.Y."/>
            <person name="Lam J.Y.W."/>
            <person name="Siu G.K.H."/>
        </authorList>
    </citation>
    <scope>NUCLEOTIDE SEQUENCE</scope>
    <source>
        <strain evidence="5">R131</strain>
    </source>
</reference>
<evidence type="ECO:0000256" key="3">
    <source>
        <dbReference type="ARBA" id="ARBA00023163"/>
    </source>
</evidence>
<keyword evidence="2 5" id="KW-0238">DNA-binding</keyword>
<evidence type="ECO:0000259" key="4">
    <source>
        <dbReference type="PROSITE" id="PS50932"/>
    </source>
</evidence>
<accession>A0AAU7V7G7</accession>
<dbReference type="GO" id="GO:0003700">
    <property type="term" value="F:DNA-binding transcription factor activity"/>
    <property type="evidence" value="ECO:0007669"/>
    <property type="project" value="TreeGrafter"/>
</dbReference>
<dbReference type="PROSITE" id="PS50932">
    <property type="entry name" value="HTH_LACI_2"/>
    <property type="match status" value="1"/>
</dbReference>
<dbReference type="KEGG" id="sapp:SAC06_09935"/>
<keyword evidence="3" id="KW-0804">Transcription</keyword>
<evidence type="ECO:0000313" key="5">
    <source>
        <dbReference type="EMBL" id="XBW07943.1"/>
    </source>
</evidence>
<dbReference type="Pfam" id="PF00356">
    <property type="entry name" value="LacI"/>
    <property type="match status" value="1"/>
</dbReference>
<dbReference type="Pfam" id="PF13377">
    <property type="entry name" value="Peripla_BP_3"/>
    <property type="match status" value="1"/>
</dbReference>
<name>A0AAU7V7G7_9ACTO</name>
<dbReference type="GO" id="GO:0000976">
    <property type="term" value="F:transcription cis-regulatory region binding"/>
    <property type="evidence" value="ECO:0007669"/>
    <property type="project" value="TreeGrafter"/>
</dbReference>
<dbReference type="InterPro" id="IPR010982">
    <property type="entry name" value="Lambda_DNA-bd_dom_sf"/>
</dbReference>
<evidence type="ECO:0000256" key="2">
    <source>
        <dbReference type="ARBA" id="ARBA00023125"/>
    </source>
</evidence>
<dbReference type="RefSeq" id="WP_350258143.1">
    <property type="nucleotide sequence ID" value="NZ_CP138335.1"/>
</dbReference>
<dbReference type="SMART" id="SM00354">
    <property type="entry name" value="HTH_LACI"/>
    <property type="match status" value="1"/>
</dbReference>
<dbReference type="EMBL" id="CP138335">
    <property type="protein sequence ID" value="XBW07943.1"/>
    <property type="molecule type" value="Genomic_DNA"/>
</dbReference>
<dbReference type="InterPro" id="IPR046335">
    <property type="entry name" value="LacI/GalR-like_sensor"/>
</dbReference>
<dbReference type="InterPro" id="IPR028082">
    <property type="entry name" value="Peripla_BP_I"/>
</dbReference>
<keyword evidence="1" id="KW-0805">Transcription regulation</keyword>
<dbReference type="PANTHER" id="PTHR30146">
    <property type="entry name" value="LACI-RELATED TRANSCRIPTIONAL REPRESSOR"/>
    <property type="match status" value="1"/>
</dbReference>
<dbReference type="Gene3D" id="1.10.260.40">
    <property type="entry name" value="lambda repressor-like DNA-binding domains"/>
    <property type="match status" value="1"/>
</dbReference>
<feature type="domain" description="HTH lacI-type" evidence="4">
    <location>
        <begin position="2"/>
        <end position="56"/>
    </location>
</feature>
<dbReference type="CDD" id="cd06296">
    <property type="entry name" value="PBP1_CatR-like"/>
    <property type="match status" value="1"/>
</dbReference>
<proteinExistence type="predicted"/>
<dbReference type="SUPFAM" id="SSF53822">
    <property type="entry name" value="Periplasmic binding protein-like I"/>
    <property type="match status" value="1"/>
</dbReference>
<organism evidence="5">
    <name type="scientific">Scrofimicrobium appendicitidis</name>
    <dbReference type="NCBI Taxonomy" id="3079930"/>
    <lineage>
        <taxon>Bacteria</taxon>
        <taxon>Bacillati</taxon>
        <taxon>Actinomycetota</taxon>
        <taxon>Actinomycetes</taxon>
        <taxon>Actinomycetales</taxon>
        <taxon>Actinomycetaceae</taxon>
        <taxon>Scrofimicrobium</taxon>
    </lineage>
</organism>
<evidence type="ECO:0000256" key="1">
    <source>
        <dbReference type="ARBA" id="ARBA00023015"/>
    </source>
</evidence>
<dbReference type="SUPFAM" id="SSF47413">
    <property type="entry name" value="lambda repressor-like DNA-binding domains"/>
    <property type="match status" value="1"/>
</dbReference>
<dbReference type="AlphaFoldDB" id="A0AAU7V7G7"/>
<dbReference type="CDD" id="cd01392">
    <property type="entry name" value="HTH_LacI"/>
    <property type="match status" value="1"/>
</dbReference>
<dbReference type="Gene3D" id="3.40.50.2300">
    <property type="match status" value="2"/>
</dbReference>
<sequence length="326" mass="34898">MATIASIAESLGVSVPTVSKVLNGRPDVAPATRNRVEAALKAANYQRRGSGRSTSSVVELVMHTIESPWALEVIQGVQTAAEAEDLSVVLTGLSGSHQPGSGWVDGVLERKPVGVILVLTEIDVEQQRRLQSRNIPFVLVDTYGEVGPTMPTVGSNNWHGGLVATQHLLDLGHERIGIISGPQEYLCSRARVSGYRSAHEAAGLEWDPALLRWGDFALDGGYRYGMELLSRPDRPTAIFAGSDYQALGVLRAARELNLSVPEDLSLVGYDNVPLASWISPTLTTVNQPLKEMAATATRMVLDQSSLPSRIELSTALVQGESTAPLG</sequence>